<sequence length="41" mass="4001">MVVNVHANALVDASVLPALAALVKDSAALNDAMLAVVGAKG</sequence>
<proteinExistence type="predicted"/>
<organism evidence="1">
    <name type="scientific">viral metagenome</name>
    <dbReference type="NCBI Taxonomy" id="1070528"/>
    <lineage>
        <taxon>unclassified sequences</taxon>
        <taxon>metagenomes</taxon>
        <taxon>organismal metagenomes</taxon>
    </lineage>
</organism>
<reference evidence="1" key="1">
    <citation type="journal article" date="2020" name="Nature">
        <title>Giant virus diversity and host interactions through global metagenomics.</title>
        <authorList>
            <person name="Schulz F."/>
            <person name="Roux S."/>
            <person name="Paez-Espino D."/>
            <person name="Jungbluth S."/>
            <person name="Walsh D.A."/>
            <person name="Denef V.J."/>
            <person name="McMahon K.D."/>
            <person name="Konstantinidis K.T."/>
            <person name="Eloe-Fadrosh E.A."/>
            <person name="Kyrpides N.C."/>
            <person name="Woyke T."/>
        </authorList>
    </citation>
    <scope>NUCLEOTIDE SEQUENCE</scope>
    <source>
        <strain evidence="1">GVMAG-M-3300009161-36</strain>
    </source>
</reference>
<protein>
    <submittedName>
        <fullName evidence="1">Uncharacterized protein</fullName>
    </submittedName>
</protein>
<dbReference type="AlphaFoldDB" id="A0A6C0EWI4"/>
<dbReference type="EMBL" id="MN738968">
    <property type="protein sequence ID" value="QHT33554.1"/>
    <property type="molecule type" value="Genomic_DNA"/>
</dbReference>
<accession>A0A6C0EWI4</accession>
<name>A0A6C0EWI4_9ZZZZ</name>
<evidence type="ECO:0000313" key="1">
    <source>
        <dbReference type="EMBL" id="QHT33554.1"/>
    </source>
</evidence>